<feature type="non-terminal residue" evidence="8">
    <location>
        <position position="555"/>
    </location>
</feature>
<feature type="compositionally biased region" description="Polar residues" evidence="6">
    <location>
        <begin position="485"/>
        <end position="509"/>
    </location>
</feature>
<dbReference type="GO" id="GO:0042626">
    <property type="term" value="F:ATPase-coupled transmembrane transporter activity"/>
    <property type="evidence" value="ECO:0007669"/>
    <property type="project" value="TreeGrafter"/>
</dbReference>
<reference evidence="8 9" key="1">
    <citation type="submission" date="2013-12" db="EMBL/GenBank/DDBJ databases">
        <authorList>
            <person name="Cubeta M."/>
            <person name="Pakala S."/>
            <person name="Fedorova N."/>
            <person name="Thomas E."/>
            <person name="Dean R."/>
            <person name="Jabaji S."/>
            <person name="Neate S."/>
            <person name="Toda T."/>
            <person name="Tavantzis S."/>
            <person name="Vilgalys R."/>
            <person name="Bharathan N."/>
            <person name="Pakala S."/>
            <person name="Losada L.S."/>
            <person name="Zafar N."/>
            <person name="Nierman W."/>
        </authorList>
    </citation>
    <scope>NUCLEOTIDE SEQUENCE [LARGE SCALE GENOMIC DNA]</scope>
    <source>
        <strain evidence="8 9">123E</strain>
    </source>
</reference>
<feature type="transmembrane region" description="Helical" evidence="7">
    <location>
        <begin position="97"/>
        <end position="117"/>
    </location>
</feature>
<accession>A0A074SBA4</accession>
<dbReference type="OrthoDB" id="6500128at2759"/>
<keyword evidence="5 7" id="KW-0472">Membrane</keyword>
<dbReference type="InterPro" id="IPR036640">
    <property type="entry name" value="ABC1_TM_sf"/>
</dbReference>
<keyword evidence="3" id="KW-0067">ATP-binding</keyword>
<keyword evidence="2" id="KW-0547">Nucleotide-binding</keyword>
<feature type="transmembrane region" description="Helical" evidence="7">
    <location>
        <begin position="20"/>
        <end position="47"/>
    </location>
</feature>
<keyword evidence="4 7" id="KW-1133">Transmembrane helix</keyword>
<dbReference type="Gene3D" id="1.20.1560.10">
    <property type="entry name" value="ABC transporter type 1, transmembrane domain"/>
    <property type="match status" value="1"/>
</dbReference>
<feature type="transmembrane region" description="Helical" evidence="7">
    <location>
        <begin position="336"/>
        <end position="355"/>
    </location>
</feature>
<feature type="transmembrane region" description="Helical" evidence="7">
    <location>
        <begin position="391"/>
        <end position="411"/>
    </location>
</feature>
<feature type="transmembrane region" description="Helical" evidence="7">
    <location>
        <begin position="167"/>
        <end position="188"/>
    </location>
</feature>
<evidence type="ECO:0000256" key="3">
    <source>
        <dbReference type="ARBA" id="ARBA00022840"/>
    </source>
</evidence>
<evidence type="ECO:0000313" key="9">
    <source>
        <dbReference type="Proteomes" id="UP000027456"/>
    </source>
</evidence>
<sequence>MSQLVLSETVLATPKHKWAHALLIPAACAGLSIVLLLLHVVVAATPVKHYIARLRSREVKDDDLPQQPVLRQHTGFFPDLRTHIKGHGGPTVFTWKVLRLLACLALTGLTIAAIVSITEGHNTIGTNEYNLRDELDVGLDMDELRKEGKKHKKHKKRRARWFSTAEWIEISLCMFYTYTTLLAILALTLAPRFRAISNTHLVVLLLIAICVYVWRDLVPLATCELHPADAAGGWLTWSRIGVLTFASLIVPLCIPRVYVPVDPKNPSASPNPEQTASLISLLLYNYLDPIVWAAYRAPKLEYDQLPPLADYDRASHLRQRGFDKLDPRRRTKQRHLFWGLMEVFWREYCVMAIMITTKALVEFAGPVGIKYLLEYLQNTQKHEDPGYFRPWFWILWLFLGPVIGSIALQWYTFIATRSLVQTEGMITQLLFEHSLRIRMIAEVTGGSSGKTPKTSTPGGDSDSVAGSERTAAESQPQPAEGTGEGESNGTDHTAEESNAQTLVASTSSVGPKDMVDNQDDNKDDNKDANLVGKINNLMSTDLANMIDGRDFLFVL</sequence>
<dbReference type="AlphaFoldDB" id="A0A074SBA4"/>
<dbReference type="Proteomes" id="UP000027456">
    <property type="component" value="Unassembled WGS sequence"/>
</dbReference>
<gene>
    <name evidence="8" type="ORF">V565_161970</name>
</gene>
<dbReference type="GO" id="GO:0016020">
    <property type="term" value="C:membrane"/>
    <property type="evidence" value="ECO:0007669"/>
    <property type="project" value="InterPro"/>
</dbReference>
<dbReference type="PANTHER" id="PTHR24223:SF356">
    <property type="entry name" value="ATP-BINDING CASSETTE TRANSPORTER ABC4"/>
    <property type="match status" value="1"/>
</dbReference>
<dbReference type="PANTHER" id="PTHR24223">
    <property type="entry name" value="ATP-BINDING CASSETTE SUB-FAMILY C"/>
    <property type="match status" value="1"/>
</dbReference>
<dbReference type="STRING" id="1423351.A0A074SBA4"/>
<dbReference type="HOGENOM" id="CLU_025690_0_0_1"/>
<dbReference type="GO" id="GO:0005524">
    <property type="term" value="F:ATP binding"/>
    <property type="evidence" value="ECO:0007669"/>
    <property type="project" value="UniProtKB-KW"/>
</dbReference>
<protein>
    <submittedName>
        <fullName evidence="8">ABC transporter</fullName>
    </submittedName>
</protein>
<evidence type="ECO:0000256" key="4">
    <source>
        <dbReference type="ARBA" id="ARBA00022989"/>
    </source>
</evidence>
<dbReference type="InterPro" id="IPR050173">
    <property type="entry name" value="ABC_transporter_C-like"/>
</dbReference>
<keyword evidence="9" id="KW-1185">Reference proteome</keyword>
<feature type="transmembrane region" description="Helical" evidence="7">
    <location>
        <begin position="234"/>
        <end position="254"/>
    </location>
</feature>
<evidence type="ECO:0000313" key="8">
    <source>
        <dbReference type="EMBL" id="KEP47267.1"/>
    </source>
</evidence>
<evidence type="ECO:0000256" key="1">
    <source>
        <dbReference type="ARBA" id="ARBA00022692"/>
    </source>
</evidence>
<feature type="compositionally biased region" description="Polar residues" evidence="6">
    <location>
        <begin position="449"/>
        <end position="458"/>
    </location>
</feature>
<evidence type="ECO:0000256" key="5">
    <source>
        <dbReference type="ARBA" id="ARBA00023136"/>
    </source>
</evidence>
<dbReference type="SUPFAM" id="SSF90123">
    <property type="entry name" value="ABC transporter transmembrane region"/>
    <property type="match status" value="1"/>
</dbReference>
<feature type="transmembrane region" description="Helical" evidence="7">
    <location>
        <begin position="195"/>
        <end position="214"/>
    </location>
</feature>
<evidence type="ECO:0000256" key="7">
    <source>
        <dbReference type="SAM" id="Phobius"/>
    </source>
</evidence>
<name>A0A074SBA4_9AGAM</name>
<dbReference type="EMBL" id="AZST01000791">
    <property type="protein sequence ID" value="KEP47267.1"/>
    <property type="molecule type" value="Genomic_DNA"/>
</dbReference>
<comment type="caution">
    <text evidence="8">The sequence shown here is derived from an EMBL/GenBank/DDBJ whole genome shotgun (WGS) entry which is preliminary data.</text>
</comment>
<feature type="region of interest" description="Disordered" evidence="6">
    <location>
        <begin position="445"/>
        <end position="527"/>
    </location>
</feature>
<keyword evidence="1 7" id="KW-0812">Transmembrane</keyword>
<evidence type="ECO:0000256" key="2">
    <source>
        <dbReference type="ARBA" id="ARBA00022741"/>
    </source>
</evidence>
<feature type="compositionally biased region" description="Basic and acidic residues" evidence="6">
    <location>
        <begin position="513"/>
        <end position="527"/>
    </location>
</feature>
<proteinExistence type="predicted"/>
<organism evidence="8 9">
    <name type="scientific">Rhizoctonia solani 123E</name>
    <dbReference type="NCBI Taxonomy" id="1423351"/>
    <lineage>
        <taxon>Eukaryota</taxon>
        <taxon>Fungi</taxon>
        <taxon>Dikarya</taxon>
        <taxon>Basidiomycota</taxon>
        <taxon>Agaricomycotina</taxon>
        <taxon>Agaricomycetes</taxon>
        <taxon>Cantharellales</taxon>
        <taxon>Ceratobasidiaceae</taxon>
        <taxon>Rhizoctonia</taxon>
    </lineage>
</organism>
<evidence type="ECO:0000256" key="6">
    <source>
        <dbReference type="SAM" id="MobiDB-lite"/>
    </source>
</evidence>